<reference evidence="5" key="1">
    <citation type="submission" date="2023-04" db="EMBL/GenBank/DDBJ databases">
        <title>Phytophthora lilii NBRC 32176.</title>
        <authorList>
            <person name="Ichikawa N."/>
            <person name="Sato H."/>
            <person name="Tonouchi N."/>
        </authorList>
    </citation>
    <scope>NUCLEOTIDE SEQUENCE</scope>
    <source>
        <strain evidence="5">NBRC 32176</strain>
    </source>
</reference>
<evidence type="ECO:0000313" key="6">
    <source>
        <dbReference type="Proteomes" id="UP001165083"/>
    </source>
</evidence>
<accession>A0A9W6TPT0</accession>
<dbReference type="GO" id="GO:0005576">
    <property type="term" value="C:extracellular region"/>
    <property type="evidence" value="ECO:0007669"/>
    <property type="project" value="UniProtKB-SubCell"/>
</dbReference>
<evidence type="ECO:0000256" key="1">
    <source>
        <dbReference type="ARBA" id="ARBA00004340"/>
    </source>
</evidence>
<dbReference type="InterPro" id="IPR045379">
    <property type="entry name" value="Crinkler_N"/>
</dbReference>
<dbReference type="AlphaFoldDB" id="A0A9W6TPT0"/>
<evidence type="ECO:0000256" key="3">
    <source>
        <dbReference type="ARBA" id="ARBA00022525"/>
    </source>
</evidence>
<sequence length="171" mass="18984">MALRTWLAVGSPVSQLQHTFLPYTPVQFQNPPARGKMKLYCAIVGKGETAFSVLVDEKNDVDDLKDEIKKKQMFNFPADKLQLFLAKKEKCAGPWLTETELKEGVNDAGDLEQLDAAGAPLNLVGLSEEDVRFQPTKEHVKEKTIPIHVLVVVPECTCRSTKRPCGGSLYV</sequence>
<organism evidence="5 6">
    <name type="scientific">Phytophthora lilii</name>
    <dbReference type="NCBI Taxonomy" id="2077276"/>
    <lineage>
        <taxon>Eukaryota</taxon>
        <taxon>Sar</taxon>
        <taxon>Stramenopiles</taxon>
        <taxon>Oomycota</taxon>
        <taxon>Peronosporomycetes</taxon>
        <taxon>Peronosporales</taxon>
        <taxon>Peronosporaceae</taxon>
        <taxon>Phytophthora</taxon>
    </lineage>
</organism>
<gene>
    <name evidence="5" type="ORF">Plil01_000608800</name>
</gene>
<dbReference type="GO" id="GO:0043657">
    <property type="term" value="C:host cell"/>
    <property type="evidence" value="ECO:0007669"/>
    <property type="project" value="UniProtKB-SubCell"/>
</dbReference>
<dbReference type="EMBL" id="BSXW01000263">
    <property type="protein sequence ID" value="GMF16862.1"/>
    <property type="molecule type" value="Genomic_DNA"/>
</dbReference>
<proteinExistence type="predicted"/>
<comment type="caution">
    <text evidence="5">The sequence shown here is derived from an EMBL/GenBank/DDBJ whole genome shotgun (WGS) entry which is preliminary data.</text>
</comment>
<keyword evidence="3" id="KW-0964">Secreted</keyword>
<keyword evidence="6" id="KW-1185">Reference proteome</keyword>
<feature type="domain" description="Crinkler effector protein N-terminal" evidence="4">
    <location>
        <begin position="37"/>
        <end position="152"/>
    </location>
</feature>
<evidence type="ECO:0000259" key="4">
    <source>
        <dbReference type="Pfam" id="PF20147"/>
    </source>
</evidence>
<dbReference type="OrthoDB" id="92405at2759"/>
<dbReference type="Pfam" id="PF20147">
    <property type="entry name" value="Crinkler"/>
    <property type="match status" value="1"/>
</dbReference>
<evidence type="ECO:0000313" key="5">
    <source>
        <dbReference type="EMBL" id="GMF16862.1"/>
    </source>
</evidence>
<evidence type="ECO:0000256" key="2">
    <source>
        <dbReference type="ARBA" id="ARBA00004613"/>
    </source>
</evidence>
<protein>
    <submittedName>
        <fullName evidence="5">Unnamed protein product</fullName>
    </submittedName>
</protein>
<dbReference type="Proteomes" id="UP001165083">
    <property type="component" value="Unassembled WGS sequence"/>
</dbReference>
<comment type="subcellular location">
    <subcellularLocation>
        <location evidence="1">Host cell</location>
    </subcellularLocation>
    <subcellularLocation>
        <location evidence="2">Secreted</location>
    </subcellularLocation>
</comment>
<name>A0A9W6TPT0_9STRA</name>